<proteinExistence type="predicted"/>
<dbReference type="EMBL" id="LSUQ01000008">
    <property type="protein sequence ID" value="OAG94635.1"/>
    <property type="molecule type" value="Genomic_DNA"/>
</dbReference>
<dbReference type="Proteomes" id="UP000077421">
    <property type="component" value="Unassembled WGS sequence"/>
</dbReference>
<dbReference type="AlphaFoldDB" id="A0A853KC17"/>
<evidence type="ECO:0000313" key="2">
    <source>
        <dbReference type="EMBL" id="OAG94635.1"/>
    </source>
</evidence>
<feature type="region of interest" description="Disordered" evidence="1">
    <location>
        <begin position="317"/>
        <end position="355"/>
    </location>
</feature>
<feature type="compositionally biased region" description="Pro residues" evidence="1">
    <location>
        <begin position="216"/>
        <end position="246"/>
    </location>
</feature>
<evidence type="ECO:0000313" key="3">
    <source>
        <dbReference type="Proteomes" id="UP000077421"/>
    </source>
</evidence>
<comment type="caution">
    <text evidence="2">The sequence shown here is derived from an EMBL/GenBank/DDBJ whole genome shotgun (WGS) entry which is preliminary data.</text>
</comment>
<reference evidence="2 3" key="1">
    <citation type="submission" date="2016-02" db="EMBL/GenBank/DDBJ databases">
        <title>Draft genome sequence of Acidibacillus ferrooxidans SLC66.</title>
        <authorList>
            <person name="Oliveira G."/>
            <person name="Nancucheo I."/>
            <person name="Dall'Agnol H."/>
            <person name="Johnson B."/>
            <person name="Oliveira R."/>
            <person name="Nunes G.L."/>
            <person name="Tzotzos G."/>
            <person name="Orellana S.C."/>
            <person name="Salim A.C."/>
            <person name="Araujo F.M."/>
        </authorList>
    </citation>
    <scope>NUCLEOTIDE SEQUENCE [LARGE SCALE GENOMIC DNA]</scope>
    <source>
        <strain evidence="2 3">SLC66</strain>
    </source>
</reference>
<feature type="compositionally biased region" description="Polar residues" evidence="1">
    <location>
        <begin position="323"/>
        <end position="355"/>
    </location>
</feature>
<accession>A0A853KC17</accession>
<gene>
    <name evidence="2" type="ORF">AYW79_04585</name>
</gene>
<feature type="region of interest" description="Disordered" evidence="1">
    <location>
        <begin position="213"/>
        <end position="249"/>
    </location>
</feature>
<name>A0A853KC17_9BACL</name>
<protein>
    <submittedName>
        <fullName evidence="2">Uncharacterized protein</fullName>
    </submittedName>
</protein>
<organism evidence="2 3">
    <name type="scientific">Ferroacidibacillus organovorans</name>
    <dbReference type="NCBI Taxonomy" id="1765683"/>
    <lineage>
        <taxon>Bacteria</taxon>
        <taxon>Bacillati</taxon>
        <taxon>Bacillota</taxon>
        <taxon>Bacilli</taxon>
        <taxon>Bacillales</taxon>
        <taxon>Alicyclobacillaceae</taxon>
        <taxon>Ferroacidibacillus</taxon>
    </lineage>
</organism>
<evidence type="ECO:0000256" key="1">
    <source>
        <dbReference type="SAM" id="MobiDB-lite"/>
    </source>
</evidence>
<sequence>MVGQSTVSQWIAALKGDPSYVTAHLWNTTFIDSAGQPFSVSNVSQIVEMSGAAFVPNSNGDWFNQPVYATDPPKAQITIVGSDSVQQGKSLKFKDHAFIEAYHTNYHFEWVTVKNASGVDVTSESFNENSLQGKAPYNGETLYASNGAPMVEVQGGGATTYPPSFVETTDGGSTQPNEIDTKNLSPGHYVIKLEVKDWFNRAATSATVDFTVIQAPSPPQPPLPPPTPPSPPSGPTCPNPTIPPMPANEVLSYNWSPDGTGGQMLTWTDTHWQLQTTSDSDGCTLFEWVDSPITYHHDYPLNLSNFQVTGLFYDPGQPGDVWSPTNPTASQQNSDAYSDGSTDGGNQALPTYGNPTRSPSIYVRVGGGVAFRLEWTGSPHDMPSRANVTFQLVNPDGDTNVWTKAFPLLSDTIFNQGDVPVWDPNGNGFPPPATEVGWVYTSIPKYATTGVPKSFSQLTAWNVSGDRASSAHLGTSVSFITGEGSTVTWNDADFAQTLGYPTWYYLHQIPDATAKYEQSQPTWNRMYTTESLPKLGSLGQLVPTIRVSGP</sequence>